<feature type="region of interest" description="Disordered" evidence="1">
    <location>
        <begin position="100"/>
        <end position="120"/>
    </location>
</feature>
<evidence type="ECO:0000313" key="2">
    <source>
        <dbReference type="EMBL" id="KAJ7363025.1"/>
    </source>
</evidence>
<gene>
    <name evidence="2" type="ORF">DFH08DRAFT_329242</name>
</gene>
<dbReference type="EMBL" id="JARIHO010000004">
    <property type="protein sequence ID" value="KAJ7363025.1"/>
    <property type="molecule type" value="Genomic_DNA"/>
</dbReference>
<evidence type="ECO:0000256" key="1">
    <source>
        <dbReference type="SAM" id="MobiDB-lite"/>
    </source>
</evidence>
<dbReference type="Proteomes" id="UP001218218">
    <property type="component" value="Unassembled WGS sequence"/>
</dbReference>
<evidence type="ECO:0000313" key="3">
    <source>
        <dbReference type="Proteomes" id="UP001218218"/>
    </source>
</evidence>
<dbReference type="AlphaFoldDB" id="A0AAD7AMM8"/>
<accession>A0AAD7AMM8</accession>
<protein>
    <submittedName>
        <fullName evidence="2">Uncharacterized protein</fullName>
    </submittedName>
</protein>
<feature type="compositionally biased region" description="Low complexity" evidence="1">
    <location>
        <begin position="100"/>
        <end position="111"/>
    </location>
</feature>
<name>A0AAD7AMM8_9AGAR</name>
<keyword evidence="3" id="KW-1185">Reference proteome</keyword>
<comment type="caution">
    <text evidence="2">The sequence shown here is derived from an EMBL/GenBank/DDBJ whole genome shotgun (WGS) entry which is preliminary data.</text>
</comment>
<reference evidence="2" key="1">
    <citation type="submission" date="2023-03" db="EMBL/GenBank/DDBJ databases">
        <title>Massive genome expansion in bonnet fungi (Mycena s.s.) driven by repeated elements and novel gene families across ecological guilds.</title>
        <authorList>
            <consortium name="Lawrence Berkeley National Laboratory"/>
            <person name="Harder C.B."/>
            <person name="Miyauchi S."/>
            <person name="Viragh M."/>
            <person name="Kuo A."/>
            <person name="Thoen E."/>
            <person name="Andreopoulos B."/>
            <person name="Lu D."/>
            <person name="Skrede I."/>
            <person name="Drula E."/>
            <person name="Henrissat B."/>
            <person name="Morin E."/>
            <person name="Kohler A."/>
            <person name="Barry K."/>
            <person name="LaButti K."/>
            <person name="Morin E."/>
            <person name="Salamov A."/>
            <person name="Lipzen A."/>
            <person name="Mereny Z."/>
            <person name="Hegedus B."/>
            <person name="Baldrian P."/>
            <person name="Stursova M."/>
            <person name="Weitz H."/>
            <person name="Taylor A."/>
            <person name="Grigoriev I.V."/>
            <person name="Nagy L.G."/>
            <person name="Martin F."/>
            <person name="Kauserud H."/>
        </authorList>
    </citation>
    <scope>NUCLEOTIDE SEQUENCE</scope>
    <source>
        <strain evidence="2">CBHHK002</strain>
    </source>
</reference>
<organism evidence="2 3">
    <name type="scientific">Mycena albidolilacea</name>
    <dbReference type="NCBI Taxonomy" id="1033008"/>
    <lineage>
        <taxon>Eukaryota</taxon>
        <taxon>Fungi</taxon>
        <taxon>Dikarya</taxon>
        <taxon>Basidiomycota</taxon>
        <taxon>Agaricomycotina</taxon>
        <taxon>Agaricomycetes</taxon>
        <taxon>Agaricomycetidae</taxon>
        <taxon>Agaricales</taxon>
        <taxon>Marasmiineae</taxon>
        <taxon>Mycenaceae</taxon>
        <taxon>Mycena</taxon>
    </lineage>
</organism>
<proteinExistence type="predicted"/>
<sequence length="223" mass="24309">MAAPAAFFSTTRNTPRVCSARHGRSSSPRCLRRLLMCHHHLLSLPFDTRLHASPTRHRRPRHLRQPLSTVHAAFVASPRVLPILSAVPTLRSKPALARTTNTTRTPCTSPTHALRPSSVPPHRLLNARSCRAARVCRAPPVYAAHAAAVPHHPHPFVPSPRAPTICSVDPPSPLDSLPARTSVQSPALPACATDIPHCLCAPMASDHRADPFRRPTAQHPRLL</sequence>